<evidence type="ECO:0000256" key="3">
    <source>
        <dbReference type="ARBA" id="ARBA00022692"/>
    </source>
</evidence>
<dbReference type="OrthoDB" id="2373868at2"/>
<evidence type="ECO:0000256" key="5">
    <source>
        <dbReference type="ARBA" id="ARBA00023136"/>
    </source>
</evidence>
<feature type="transmembrane region" description="Helical" evidence="6">
    <location>
        <begin position="12"/>
        <end position="34"/>
    </location>
</feature>
<evidence type="ECO:0000259" key="7">
    <source>
        <dbReference type="Pfam" id="PF09335"/>
    </source>
</evidence>
<keyword evidence="3 6" id="KW-0812">Transmembrane</keyword>
<keyword evidence="2 6" id="KW-1003">Cell membrane</keyword>
<feature type="transmembrane region" description="Helical" evidence="6">
    <location>
        <begin position="164"/>
        <end position="185"/>
    </location>
</feature>
<feature type="transmembrane region" description="Helical" evidence="6">
    <location>
        <begin position="79"/>
        <end position="104"/>
    </location>
</feature>
<gene>
    <name evidence="8" type="ORF">SBF1_4600002</name>
</gene>
<dbReference type="EMBL" id="OMOF01000402">
    <property type="protein sequence ID" value="SPF49773.1"/>
    <property type="molecule type" value="Genomic_DNA"/>
</dbReference>
<protein>
    <recommendedName>
        <fullName evidence="6">TVP38/TMEM64 family membrane protein</fullName>
    </recommendedName>
</protein>
<dbReference type="InterPro" id="IPR015414">
    <property type="entry name" value="TMEM64"/>
</dbReference>
<sequence length="219" mass="24585">MTRIIGNKRKILKYGWTGVLIAVFVLLIAAFFYFDRRNELSVMIQAWGLWGVVFAVFLMAALCMTPIPSEGLVVLYLKIYGIYQGVLIAWLGSTLSAVAIFIIVRVYGQTLMKRLISPERFRVVDNWVKGKGSLGLFVARLLPIPAFAVNYIAGAMPSMNFWTYIWTAVLSIIPYYVGTALVFVGVARETWIWLALGIVALILFWSTGYVLNKRGGNKI</sequence>
<evidence type="ECO:0000256" key="6">
    <source>
        <dbReference type="RuleBase" id="RU366058"/>
    </source>
</evidence>
<comment type="similarity">
    <text evidence="6">Belongs to the TVP38/TMEM64 family.</text>
</comment>
<evidence type="ECO:0000256" key="4">
    <source>
        <dbReference type="ARBA" id="ARBA00022989"/>
    </source>
</evidence>
<dbReference type="PANTHER" id="PTHR12677">
    <property type="entry name" value="GOLGI APPARATUS MEMBRANE PROTEIN TVP38-RELATED"/>
    <property type="match status" value="1"/>
</dbReference>
<organism evidence="8 9">
    <name type="scientific">Candidatus Desulfosporosinus infrequens</name>
    <dbReference type="NCBI Taxonomy" id="2043169"/>
    <lineage>
        <taxon>Bacteria</taxon>
        <taxon>Bacillati</taxon>
        <taxon>Bacillota</taxon>
        <taxon>Clostridia</taxon>
        <taxon>Eubacteriales</taxon>
        <taxon>Desulfitobacteriaceae</taxon>
        <taxon>Desulfosporosinus</taxon>
    </lineage>
</organism>
<feature type="transmembrane region" description="Helical" evidence="6">
    <location>
        <begin position="46"/>
        <end position="67"/>
    </location>
</feature>
<dbReference type="PANTHER" id="PTHR12677:SF59">
    <property type="entry name" value="GOLGI APPARATUS MEMBRANE PROTEIN TVP38-RELATED"/>
    <property type="match status" value="1"/>
</dbReference>
<feature type="domain" description="VTT" evidence="7">
    <location>
        <begin position="67"/>
        <end position="179"/>
    </location>
</feature>
<dbReference type="Pfam" id="PF09335">
    <property type="entry name" value="VTT_dom"/>
    <property type="match status" value="1"/>
</dbReference>
<feature type="transmembrane region" description="Helical" evidence="6">
    <location>
        <begin position="191"/>
        <end position="211"/>
    </location>
</feature>
<dbReference type="InterPro" id="IPR032816">
    <property type="entry name" value="VTT_dom"/>
</dbReference>
<proteinExistence type="inferred from homology"/>
<feature type="transmembrane region" description="Helical" evidence="6">
    <location>
        <begin position="134"/>
        <end position="152"/>
    </location>
</feature>
<name>A0A2U3LCY4_9FIRM</name>
<evidence type="ECO:0000256" key="1">
    <source>
        <dbReference type="ARBA" id="ARBA00004651"/>
    </source>
</evidence>
<dbReference type="Proteomes" id="UP000238916">
    <property type="component" value="Unassembled WGS sequence"/>
</dbReference>
<evidence type="ECO:0000313" key="9">
    <source>
        <dbReference type="Proteomes" id="UP000238916"/>
    </source>
</evidence>
<evidence type="ECO:0000256" key="2">
    <source>
        <dbReference type="ARBA" id="ARBA00022475"/>
    </source>
</evidence>
<dbReference type="AlphaFoldDB" id="A0A2U3LCY4"/>
<accession>A0A2U3LCY4</accession>
<comment type="subcellular location">
    <subcellularLocation>
        <location evidence="1 6">Cell membrane</location>
        <topology evidence="1 6">Multi-pass membrane protein</topology>
    </subcellularLocation>
</comment>
<dbReference type="GO" id="GO:0005886">
    <property type="term" value="C:plasma membrane"/>
    <property type="evidence" value="ECO:0007669"/>
    <property type="project" value="UniProtKB-SubCell"/>
</dbReference>
<keyword evidence="5 6" id="KW-0472">Membrane</keyword>
<keyword evidence="4 6" id="KW-1133">Transmembrane helix</keyword>
<evidence type="ECO:0000313" key="8">
    <source>
        <dbReference type="EMBL" id="SPF49773.1"/>
    </source>
</evidence>
<reference evidence="9" key="1">
    <citation type="submission" date="2018-02" db="EMBL/GenBank/DDBJ databases">
        <authorList>
            <person name="Hausmann B."/>
        </authorList>
    </citation>
    <scope>NUCLEOTIDE SEQUENCE [LARGE SCALE GENOMIC DNA]</scope>
    <source>
        <strain evidence="9">Peat soil MAG SbF1</strain>
    </source>
</reference>